<dbReference type="PANTHER" id="PTHR48043:SF159">
    <property type="entry name" value="EG:EG0003.4 PROTEIN-RELATED"/>
    <property type="match status" value="1"/>
</dbReference>
<dbReference type="SUPFAM" id="SSF53756">
    <property type="entry name" value="UDP-Glycosyltransferase/glycogen phosphorylase"/>
    <property type="match status" value="1"/>
</dbReference>
<name>A0A6J2YM06_SITOR</name>
<dbReference type="OrthoDB" id="5835829at2759"/>
<dbReference type="GeneID" id="115888727"/>
<organism evidence="6 7">
    <name type="scientific">Sitophilus oryzae</name>
    <name type="common">Rice weevil</name>
    <name type="synonym">Curculio oryzae</name>
    <dbReference type="NCBI Taxonomy" id="7048"/>
    <lineage>
        <taxon>Eukaryota</taxon>
        <taxon>Metazoa</taxon>
        <taxon>Ecdysozoa</taxon>
        <taxon>Arthropoda</taxon>
        <taxon>Hexapoda</taxon>
        <taxon>Insecta</taxon>
        <taxon>Pterygota</taxon>
        <taxon>Neoptera</taxon>
        <taxon>Endopterygota</taxon>
        <taxon>Coleoptera</taxon>
        <taxon>Polyphaga</taxon>
        <taxon>Cucujiformia</taxon>
        <taxon>Curculionidae</taxon>
        <taxon>Dryophthorinae</taxon>
        <taxon>Sitophilus</taxon>
    </lineage>
</organism>
<comment type="similarity">
    <text evidence="1 4">Belongs to the UDP-glycosyltransferase family.</text>
</comment>
<dbReference type="FunFam" id="3.40.50.2000:FF:000050">
    <property type="entry name" value="UDP-glucuronosyltransferase"/>
    <property type="match status" value="1"/>
</dbReference>
<evidence type="ECO:0000256" key="1">
    <source>
        <dbReference type="ARBA" id="ARBA00009995"/>
    </source>
</evidence>
<feature type="chain" id="PRO_5027134679" description="UDP-glucuronosyltransferase" evidence="5">
    <location>
        <begin position="24"/>
        <end position="524"/>
    </location>
</feature>
<dbReference type="KEGG" id="soy:115888727"/>
<keyword evidence="5" id="KW-1133">Transmembrane helix</keyword>
<dbReference type="Pfam" id="PF00201">
    <property type="entry name" value="UDPGT"/>
    <property type="match status" value="1"/>
</dbReference>
<gene>
    <name evidence="7" type="primary">LOC115888727</name>
</gene>
<dbReference type="GO" id="GO:0015020">
    <property type="term" value="F:glucuronosyltransferase activity"/>
    <property type="evidence" value="ECO:0007669"/>
    <property type="project" value="UniProtKB-EC"/>
</dbReference>
<dbReference type="InterPro" id="IPR050271">
    <property type="entry name" value="UDP-glycosyltransferase"/>
</dbReference>
<dbReference type="AlphaFoldDB" id="A0A6J2YM06"/>
<evidence type="ECO:0000256" key="2">
    <source>
        <dbReference type="ARBA" id="ARBA00022676"/>
    </source>
</evidence>
<dbReference type="FunCoup" id="A0A6J2YM06">
    <property type="interactions" value="282"/>
</dbReference>
<dbReference type="PANTHER" id="PTHR48043">
    <property type="entry name" value="EG:EG0003.4 PROTEIN-RELATED"/>
    <property type="match status" value="1"/>
</dbReference>
<dbReference type="InterPro" id="IPR002213">
    <property type="entry name" value="UDP_glucos_trans"/>
</dbReference>
<dbReference type="CDD" id="cd03784">
    <property type="entry name" value="GT1_Gtf-like"/>
    <property type="match status" value="1"/>
</dbReference>
<dbReference type="Gene3D" id="3.40.50.2000">
    <property type="entry name" value="Glycogen Phosphorylase B"/>
    <property type="match status" value="2"/>
</dbReference>
<keyword evidence="5" id="KW-0732">Signal</keyword>
<keyword evidence="3 4" id="KW-0808">Transferase</keyword>
<dbReference type="GO" id="GO:0016020">
    <property type="term" value="C:membrane"/>
    <property type="evidence" value="ECO:0007669"/>
    <property type="project" value="UniProtKB-SubCell"/>
</dbReference>
<feature type="signal peptide" evidence="5">
    <location>
        <begin position="1"/>
        <end position="23"/>
    </location>
</feature>
<evidence type="ECO:0000256" key="3">
    <source>
        <dbReference type="ARBA" id="ARBA00022679"/>
    </source>
</evidence>
<evidence type="ECO:0000256" key="4">
    <source>
        <dbReference type="RuleBase" id="RU003718"/>
    </source>
</evidence>
<keyword evidence="5" id="KW-0812">Transmembrane</keyword>
<keyword evidence="2 4" id="KW-0328">Glycosyltransferase</keyword>
<evidence type="ECO:0000256" key="5">
    <source>
        <dbReference type="RuleBase" id="RU362059"/>
    </source>
</evidence>
<proteinExistence type="inferred from homology"/>
<dbReference type="EC" id="2.4.1.17" evidence="5"/>
<protein>
    <recommendedName>
        <fullName evidence="5">UDP-glucuronosyltransferase</fullName>
        <ecNumber evidence="5">2.4.1.17</ecNumber>
    </recommendedName>
</protein>
<keyword evidence="6" id="KW-1185">Reference proteome</keyword>
<dbReference type="Proteomes" id="UP000504635">
    <property type="component" value="Unplaced"/>
</dbReference>
<keyword evidence="5" id="KW-0472">Membrane</keyword>
<dbReference type="RefSeq" id="XP_030764407.1">
    <property type="nucleotide sequence ID" value="XM_030908547.1"/>
</dbReference>
<comment type="subcellular location">
    <subcellularLocation>
        <location evidence="5">Membrane</location>
        <topology evidence="5">Single-pass membrane protein</topology>
    </subcellularLocation>
</comment>
<dbReference type="InParanoid" id="A0A6J2YM06"/>
<dbReference type="PROSITE" id="PS00375">
    <property type="entry name" value="UDPGT"/>
    <property type="match status" value="1"/>
</dbReference>
<evidence type="ECO:0000313" key="6">
    <source>
        <dbReference type="Proteomes" id="UP000504635"/>
    </source>
</evidence>
<feature type="transmembrane region" description="Helical" evidence="5">
    <location>
        <begin position="482"/>
        <end position="502"/>
    </location>
</feature>
<accession>A0A6J2YM06</accession>
<sequence>MKTCLTFICCSFVLLLCGKSVESAKILGVFPMPGGSHYILASKLMKGLAEAGHDITIITPYKLKDVPKNGTWKEVLMEGFVEDFQFRMKGEDLYEDSKRNSLEKIVSYNHLMLSWVNNTLYHPDVRKLINSGEKFDAVIMEQFFNEAHKVFAHFFKCPLILLSSIGPSALVNFVVGNPPELSYAPHFFVQADLDHGMGFFKRLENLLVSAGESALRTYYSTPLQQEILEKAFPEAPPITELQKLVSLVLANSHTSYAQAVPMVPNMVEVGGYHVDPPKALPKDLQDFLDNAKDGVIYFSMGSNLKSKDMSVEKKKMFLDVFRKLKQKVLWKFEEELPKRPENVLIRSWMPQQDILAHPNIKLFITHGGLLSTTETIYHGVPILAIPVFADQFANAFKAVQFGYGLQIAYNAEKFSEKMLSELIEELLNNKKYRENARRRSKLYHDRPLKPMESVVYWVEYAIRNKGARHLMVNGVNQSWFEYYLLDIMGFLAGIVLVLVYLVKLGCKILCCKTGRAKNVKEKVN</sequence>
<dbReference type="InterPro" id="IPR035595">
    <property type="entry name" value="UDP_glycos_trans_CS"/>
</dbReference>
<reference evidence="7" key="1">
    <citation type="submission" date="2025-08" db="UniProtKB">
        <authorList>
            <consortium name="RefSeq"/>
        </authorList>
    </citation>
    <scope>IDENTIFICATION</scope>
    <source>
        <tissue evidence="7">Gonads</tissue>
    </source>
</reference>
<evidence type="ECO:0000313" key="7">
    <source>
        <dbReference type="RefSeq" id="XP_030764407.1"/>
    </source>
</evidence>
<comment type="catalytic activity">
    <reaction evidence="5">
        <text>glucuronate acceptor + UDP-alpha-D-glucuronate = acceptor beta-D-glucuronoside + UDP + H(+)</text>
        <dbReference type="Rhea" id="RHEA:21032"/>
        <dbReference type="ChEBI" id="CHEBI:15378"/>
        <dbReference type="ChEBI" id="CHEBI:58052"/>
        <dbReference type="ChEBI" id="CHEBI:58223"/>
        <dbReference type="ChEBI" id="CHEBI:132367"/>
        <dbReference type="ChEBI" id="CHEBI:132368"/>
        <dbReference type="EC" id="2.4.1.17"/>
    </reaction>
</comment>